<keyword evidence="2" id="KW-0521">NADP</keyword>
<dbReference type="PRINTS" id="PR00081">
    <property type="entry name" value="GDHRDH"/>
</dbReference>
<dbReference type="InterPro" id="IPR020904">
    <property type="entry name" value="Sc_DH/Rdtase_CS"/>
</dbReference>
<evidence type="ECO:0000313" key="5">
    <source>
        <dbReference type="EMBL" id="KAH7313569.1"/>
    </source>
</evidence>
<dbReference type="GO" id="GO:0005783">
    <property type="term" value="C:endoplasmic reticulum"/>
    <property type="evidence" value="ECO:0007669"/>
    <property type="project" value="TreeGrafter"/>
</dbReference>
<proteinExistence type="inferred from homology"/>
<dbReference type="SUPFAM" id="SSF51735">
    <property type="entry name" value="NAD(P)-binding Rossmann-fold domains"/>
    <property type="match status" value="1"/>
</dbReference>
<dbReference type="GO" id="GO:0000140">
    <property type="term" value="F:acylglycerone-phosphate reductase (NADP+) activity"/>
    <property type="evidence" value="ECO:0007669"/>
    <property type="project" value="TreeGrafter"/>
</dbReference>
<evidence type="ECO:0000256" key="2">
    <source>
        <dbReference type="ARBA" id="ARBA00022857"/>
    </source>
</evidence>
<reference evidence="5" key="1">
    <citation type="journal article" date="2021" name="Nat. Commun.">
        <title>Genetic determinants of endophytism in the Arabidopsis root mycobiome.</title>
        <authorList>
            <person name="Mesny F."/>
            <person name="Miyauchi S."/>
            <person name="Thiergart T."/>
            <person name="Pickel B."/>
            <person name="Atanasova L."/>
            <person name="Karlsson M."/>
            <person name="Huettel B."/>
            <person name="Barry K.W."/>
            <person name="Haridas S."/>
            <person name="Chen C."/>
            <person name="Bauer D."/>
            <person name="Andreopoulos W."/>
            <person name="Pangilinan J."/>
            <person name="LaButti K."/>
            <person name="Riley R."/>
            <person name="Lipzen A."/>
            <person name="Clum A."/>
            <person name="Drula E."/>
            <person name="Henrissat B."/>
            <person name="Kohler A."/>
            <person name="Grigoriev I.V."/>
            <person name="Martin F.M."/>
            <person name="Hacquard S."/>
        </authorList>
    </citation>
    <scope>NUCLEOTIDE SEQUENCE</scope>
    <source>
        <strain evidence="5">MPI-CAGE-CH-0235</strain>
    </source>
</reference>
<organism evidence="5 6">
    <name type="scientific">Stachybotrys elegans</name>
    <dbReference type="NCBI Taxonomy" id="80388"/>
    <lineage>
        <taxon>Eukaryota</taxon>
        <taxon>Fungi</taxon>
        <taxon>Dikarya</taxon>
        <taxon>Ascomycota</taxon>
        <taxon>Pezizomycotina</taxon>
        <taxon>Sordariomycetes</taxon>
        <taxon>Hypocreomycetidae</taxon>
        <taxon>Hypocreales</taxon>
        <taxon>Stachybotryaceae</taxon>
        <taxon>Stachybotrys</taxon>
    </lineage>
</organism>
<dbReference type="AlphaFoldDB" id="A0A8K0SNQ4"/>
<dbReference type="InterPro" id="IPR036291">
    <property type="entry name" value="NAD(P)-bd_dom_sf"/>
</dbReference>
<dbReference type="GO" id="GO:0019433">
    <property type="term" value="P:triglyceride catabolic process"/>
    <property type="evidence" value="ECO:0007669"/>
    <property type="project" value="TreeGrafter"/>
</dbReference>
<dbReference type="Gene3D" id="3.40.50.720">
    <property type="entry name" value="NAD(P)-binding Rossmann-like Domain"/>
    <property type="match status" value="1"/>
</dbReference>
<dbReference type="PANTHER" id="PTHR44169:SF6">
    <property type="entry name" value="NADPH-DEPENDENT 1-ACYLDIHYDROXYACETONE PHOSPHATE REDUCTASE"/>
    <property type="match status" value="1"/>
</dbReference>
<evidence type="ECO:0000256" key="1">
    <source>
        <dbReference type="ARBA" id="ARBA00006484"/>
    </source>
</evidence>
<accession>A0A8K0SNQ4</accession>
<evidence type="ECO:0000313" key="6">
    <source>
        <dbReference type="Proteomes" id="UP000813444"/>
    </source>
</evidence>
<dbReference type="OrthoDB" id="2102561at2759"/>
<dbReference type="EMBL" id="JAGPNK010000009">
    <property type="protein sequence ID" value="KAH7313569.1"/>
    <property type="molecule type" value="Genomic_DNA"/>
</dbReference>
<dbReference type="GO" id="GO:0005811">
    <property type="term" value="C:lipid droplet"/>
    <property type="evidence" value="ECO:0007669"/>
    <property type="project" value="TreeGrafter"/>
</dbReference>
<dbReference type="PRINTS" id="PR00080">
    <property type="entry name" value="SDRFAMILY"/>
</dbReference>
<dbReference type="PROSITE" id="PS00061">
    <property type="entry name" value="ADH_SHORT"/>
    <property type="match status" value="1"/>
</dbReference>
<evidence type="ECO:0000256" key="3">
    <source>
        <dbReference type="ARBA" id="ARBA00023002"/>
    </source>
</evidence>
<evidence type="ECO:0000256" key="4">
    <source>
        <dbReference type="RuleBase" id="RU000363"/>
    </source>
</evidence>
<protein>
    <submittedName>
        <fullName evidence="5">Short chain dehydrogenase</fullName>
    </submittedName>
</protein>
<gene>
    <name evidence="5" type="ORF">B0I35DRAFT_275700</name>
</gene>
<comment type="caution">
    <text evidence="5">The sequence shown here is derived from an EMBL/GenBank/DDBJ whole genome shotgun (WGS) entry which is preliminary data.</text>
</comment>
<comment type="similarity">
    <text evidence="1 4">Belongs to the short-chain dehydrogenases/reductases (SDR) family.</text>
</comment>
<dbReference type="Proteomes" id="UP000813444">
    <property type="component" value="Unassembled WGS sequence"/>
</dbReference>
<name>A0A8K0SNQ4_9HYPO</name>
<keyword evidence="6" id="KW-1185">Reference proteome</keyword>
<dbReference type="Pfam" id="PF00106">
    <property type="entry name" value="adh_short"/>
    <property type="match status" value="1"/>
</dbReference>
<sequence length="297" mass="31546">MASSNRDRVSVLITGCSPGGMGAALAIAFHEAGHQVFATARNPTKLQALAERGIATVTLDITSTESIAAAVASVTSSLKGGKGLDILVNNAAGSYAMPVVDISLDKAKQLFETNVWSHVAVTQAFLPLLLKSERPVIVNHTSVGSMAAVPWQGVYNASKAALAMLTDTMRMELSGFGIRVVDLKTGGVKTNIIDNNNFHIEGDKLPEGSIFAPAREAVQKAIGQEDAHAWQGMTAEQWADEVVGLLLKRNPPAVVWKGSGAFMSRIALLFPGWVMEGVARKITNMNAIEEVIRASRK</sequence>
<dbReference type="GO" id="GO:0004806">
    <property type="term" value="F:triacylglycerol lipase activity"/>
    <property type="evidence" value="ECO:0007669"/>
    <property type="project" value="TreeGrafter"/>
</dbReference>
<dbReference type="CDD" id="cd05374">
    <property type="entry name" value="17beta-HSD-like_SDR_c"/>
    <property type="match status" value="1"/>
</dbReference>
<dbReference type="GO" id="GO:0006654">
    <property type="term" value="P:phosphatidic acid biosynthetic process"/>
    <property type="evidence" value="ECO:0007669"/>
    <property type="project" value="TreeGrafter"/>
</dbReference>
<keyword evidence="3" id="KW-0560">Oxidoreductase</keyword>
<dbReference type="InterPro" id="IPR002347">
    <property type="entry name" value="SDR_fam"/>
</dbReference>
<dbReference type="PANTHER" id="PTHR44169">
    <property type="entry name" value="NADPH-DEPENDENT 1-ACYLDIHYDROXYACETONE PHOSPHATE REDUCTASE"/>
    <property type="match status" value="1"/>
</dbReference>